<keyword evidence="1" id="KW-0812">Transmembrane</keyword>
<feature type="transmembrane region" description="Helical" evidence="1">
    <location>
        <begin position="81"/>
        <end position="106"/>
    </location>
</feature>
<reference evidence="3 4" key="1">
    <citation type="journal article" date="2024" name="Pathogens">
        <title>Staphylococcus hsinchuensis sp. nov., Isolated from Soymilk.</title>
        <authorList>
            <person name="Wang Y.T."/>
            <person name="Lin Y.C."/>
            <person name="Hsieh Y.H."/>
            <person name="Lin Y.T."/>
            <person name="Hamada M."/>
            <person name="Chen C.C."/>
            <person name="Liou J.S."/>
            <person name="Lee A.Y."/>
            <person name="Zhang W.L."/>
            <person name="Chen Y.T."/>
            <person name="Huang C.H."/>
        </authorList>
    </citation>
    <scope>NUCLEOTIDE SEQUENCE [LARGE SCALE GENOMIC DNA]</scope>
    <source>
        <strain evidence="3 4">H164</strain>
    </source>
</reference>
<proteinExistence type="predicted"/>
<feature type="transmembrane region" description="Helical" evidence="1">
    <location>
        <begin position="43"/>
        <end position="60"/>
    </location>
</feature>
<feature type="transmembrane region" description="Helical" evidence="1">
    <location>
        <begin position="126"/>
        <end position="150"/>
    </location>
</feature>
<feature type="transmembrane region" description="Helical" evidence="1">
    <location>
        <begin position="162"/>
        <end position="179"/>
    </location>
</feature>
<protein>
    <submittedName>
        <fullName evidence="3">Type II CAAX endopeptidase family protein</fullName>
    </submittedName>
</protein>
<accession>A0ABZ3ECY2</accession>
<keyword evidence="1" id="KW-0472">Membrane</keyword>
<feature type="domain" description="CAAX prenyl protease 2/Lysostaphin resistance protein A-like" evidence="2">
    <location>
        <begin position="126"/>
        <end position="218"/>
    </location>
</feature>
<evidence type="ECO:0000313" key="3">
    <source>
        <dbReference type="EMBL" id="XAF70518.1"/>
    </source>
</evidence>
<keyword evidence="4" id="KW-1185">Reference proteome</keyword>
<feature type="transmembrane region" description="Helical" evidence="1">
    <location>
        <begin position="185"/>
        <end position="203"/>
    </location>
</feature>
<evidence type="ECO:0000313" key="4">
    <source>
        <dbReference type="Proteomes" id="UP001436297"/>
    </source>
</evidence>
<dbReference type="InterPro" id="IPR003675">
    <property type="entry name" value="Rce1/LyrA-like_dom"/>
</dbReference>
<dbReference type="PANTHER" id="PTHR36435:SF6">
    <property type="entry name" value="ABORTIVE INFECTION PROTEIN"/>
    <property type="match status" value="1"/>
</dbReference>
<dbReference type="NCBIfam" id="NF046050">
    <property type="entry name" value="CPBP_fam_MroQ"/>
    <property type="match status" value="1"/>
</dbReference>
<gene>
    <name evidence="3" type="ORF">QQM35_10845</name>
</gene>
<evidence type="ECO:0000256" key="1">
    <source>
        <dbReference type="SAM" id="Phobius"/>
    </source>
</evidence>
<feature type="transmembrane region" description="Helical" evidence="1">
    <location>
        <begin position="210"/>
        <end position="227"/>
    </location>
</feature>
<name>A0ABZ3ECY2_9STAP</name>
<dbReference type="InterPro" id="IPR052710">
    <property type="entry name" value="CAAX_protease"/>
</dbReference>
<sequence length="248" mass="28320">MSRIWVSVLTLLIYGLAQLGVSFMQMAGLFKNLKGKDLIFTSIYTQVAFFIIAAILIVTIHQFVKNPTRLDQQPKEEKRYVVLWAIVGLVVVMIYQMAANLINIYVFGAPEKSPNTDRLMKVAQEIPFFIILISTVGPILEEYVFRKVIFGELFNMMKGNKVIRFLIAAIVSSAIFSLAHGDPAYFLTYFGMGFILAIFYAYTKRIWVSILIHIMQNSIVVIFQVVIGPDKLKEIQEKASFIYHLIFL</sequence>
<keyword evidence="1" id="KW-1133">Transmembrane helix</keyword>
<dbReference type="PANTHER" id="PTHR36435">
    <property type="entry name" value="SLR1288 PROTEIN"/>
    <property type="match status" value="1"/>
</dbReference>
<dbReference type="EMBL" id="CP128355">
    <property type="protein sequence ID" value="XAF70518.1"/>
    <property type="molecule type" value="Genomic_DNA"/>
</dbReference>
<dbReference type="RefSeq" id="WP_251518365.1">
    <property type="nucleotide sequence ID" value="NZ_CP128355.1"/>
</dbReference>
<organism evidence="3 4">
    <name type="scientific">Staphylococcus hsinchuensis</name>
    <dbReference type="NCBI Taxonomy" id="3051183"/>
    <lineage>
        <taxon>Bacteria</taxon>
        <taxon>Bacillati</taxon>
        <taxon>Bacillota</taxon>
        <taxon>Bacilli</taxon>
        <taxon>Bacillales</taxon>
        <taxon>Staphylococcaceae</taxon>
        <taxon>Staphylococcus</taxon>
    </lineage>
</organism>
<dbReference type="Pfam" id="PF02517">
    <property type="entry name" value="Rce1-like"/>
    <property type="match status" value="1"/>
</dbReference>
<dbReference type="Proteomes" id="UP001436297">
    <property type="component" value="Chromosome"/>
</dbReference>
<evidence type="ECO:0000259" key="2">
    <source>
        <dbReference type="Pfam" id="PF02517"/>
    </source>
</evidence>